<organism evidence="1 2">
    <name type="scientific">Microcystis aeruginosa NIES-3804</name>
    <dbReference type="NCBI Taxonomy" id="2517783"/>
    <lineage>
        <taxon>Bacteria</taxon>
        <taxon>Bacillati</taxon>
        <taxon>Cyanobacteriota</taxon>
        <taxon>Cyanophyceae</taxon>
        <taxon>Oscillatoriophycideae</taxon>
        <taxon>Chroococcales</taxon>
        <taxon>Microcystaceae</taxon>
        <taxon>Microcystis</taxon>
    </lineage>
</organism>
<dbReference type="InterPro" id="IPR036928">
    <property type="entry name" value="AS_sf"/>
</dbReference>
<comment type="caution">
    <text evidence="1">The sequence shown here is derived from an EMBL/GenBank/DDBJ whole genome shotgun (WGS) entry which is preliminary data.</text>
</comment>
<dbReference type="SUPFAM" id="SSF75304">
    <property type="entry name" value="Amidase signature (AS) enzymes"/>
    <property type="match status" value="1"/>
</dbReference>
<dbReference type="EMBL" id="BJCI01000001">
    <property type="protein sequence ID" value="GCL48535.1"/>
    <property type="molecule type" value="Genomic_DNA"/>
</dbReference>
<reference evidence="1 2" key="1">
    <citation type="submission" date="2019-02" db="EMBL/GenBank/DDBJ databases">
        <title>Draft genome sequence of Arthrospira platensis NIES-3804.</title>
        <authorList>
            <person name="Yamaguchi H."/>
            <person name="Suzuki S."/>
            <person name="Kawachi M."/>
        </authorList>
    </citation>
    <scope>NUCLEOTIDE SEQUENCE [LARGE SCALE GENOMIC DNA]</scope>
    <source>
        <strain evidence="1 2">NIES-3804</strain>
    </source>
</reference>
<proteinExistence type="predicted"/>
<name>A0A6H9GN47_MICAE</name>
<accession>A0A6H9GN47</accession>
<evidence type="ECO:0000313" key="1">
    <source>
        <dbReference type="EMBL" id="GCL48535.1"/>
    </source>
</evidence>
<protein>
    <submittedName>
        <fullName evidence="1">Glutamyl-tRNA(Gln) amidotransferase subunit A</fullName>
    </submittedName>
</protein>
<sequence length="92" mass="10515">MIIDGQELLIRPNLGRFTQPFSFIGLPALSLPIKRPSRLPLGLQIIAAPDREELILRVARVLEEMLIDKLPAHLNCLLRRGKRQEARGKRQQ</sequence>
<gene>
    <name evidence="1" type="ORF">NIES3804_00850</name>
</gene>
<dbReference type="GO" id="GO:0016740">
    <property type="term" value="F:transferase activity"/>
    <property type="evidence" value="ECO:0007669"/>
    <property type="project" value="UniProtKB-KW"/>
</dbReference>
<keyword evidence="1" id="KW-0808">Transferase</keyword>
<evidence type="ECO:0000313" key="2">
    <source>
        <dbReference type="Proteomes" id="UP000435041"/>
    </source>
</evidence>
<dbReference type="Proteomes" id="UP000435041">
    <property type="component" value="Unassembled WGS sequence"/>
</dbReference>
<dbReference type="AlphaFoldDB" id="A0A6H9GN47"/>
<dbReference type="Gene3D" id="3.90.1300.10">
    <property type="entry name" value="Amidase signature (AS) domain"/>
    <property type="match status" value="1"/>
</dbReference>